<dbReference type="OrthoDB" id="8289219at2"/>
<dbReference type="KEGG" id="alf:CFBP5473_23495"/>
<dbReference type="AlphaFoldDB" id="A0A4D7DV20"/>
<evidence type="ECO:0000259" key="1">
    <source>
        <dbReference type="Pfam" id="PF03009"/>
    </source>
</evidence>
<dbReference type="GO" id="GO:0005886">
    <property type="term" value="C:plasma membrane"/>
    <property type="evidence" value="ECO:0007669"/>
    <property type="project" value="TreeGrafter"/>
</dbReference>
<evidence type="ECO:0000313" key="3">
    <source>
        <dbReference type="Proteomes" id="UP000298545"/>
    </source>
</evidence>
<dbReference type="SUPFAM" id="SSF51695">
    <property type="entry name" value="PLC-like phosphodiesterases"/>
    <property type="match status" value="1"/>
</dbReference>
<dbReference type="GO" id="GO:0006644">
    <property type="term" value="P:phospholipid metabolic process"/>
    <property type="evidence" value="ECO:0007669"/>
    <property type="project" value="TreeGrafter"/>
</dbReference>
<organism evidence="2 3">
    <name type="scientific">Agrobacterium larrymoorei</name>
    <dbReference type="NCBI Taxonomy" id="160699"/>
    <lineage>
        <taxon>Bacteria</taxon>
        <taxon>Pseudomonadati</taxon>
        <taxon>Pseudomonadota</taxon>
        <taxon>Alphaproteobacteria</taxon>
        <taxon>Hyphomicrobiales</taxon>
        <taxon>Rhizobiaceae</taxon>
        <taxon>Rhizobium/Agrobacterium group</taxon>
        <taxon>Agrobacterium</taxon>
    </lineage>
</organism>
<dbReference type="InterPro" id="IPR030395">
    <property type="entry name" value="GP_PDE_dom"/>
</dbReference>
<dbReference type="GO" id="GO:0070291">
    <property type="term" value="P:N-acylethanolamine metabolic process"/>
    <property type="evidence" value="ECO:0007669"/>
    <property type="project" value="TreeGrafter"/>
</dbReference>
<dbReference type="Gene3D" id="3.20.20.190">
    <property type="entry name" value="Phosphatidylinositol (PI) phosphodiesterase"/>
    <property type="match status" value="1"/>
</dbReference>
<name>A0A4D7DV20_9HYPH</name>
<dbReference type="InterPro" id="IPR017946">
    <property type="entry name" value="PLC-like_Pdiesterase_TIM-brl"/>
</dbReference>
<dbReference type="PANTHER" id="PTHR46320">
    <property type="entry name" value="GLYCEROPHOSPHODIESTER PHOSPHODIESTERASE 1"/>
    <property type="match status" value="1"/>
</dbReference>
<dbReference type="GO" id="GO:0006580">
    <property type="term" value="P:ethanolamine metabolic process"/>
    <property type="evidence" value="ECO:0007669"/>
    <property type="project" value="TreeGrafter"/>
</dbReference>
<keyword evidence="2" id="KW-0614">Plasmid</keyword>
<dbReference type="Pfam" id="PF03009">
    <property type="entry name" value="GDPD"/>
    <property type="match status" value="1"/>
</dbReference>
<gene>
    <name evidence="2" type="ORF">CFBP5473_23495</name>
</gene>
<evidence type="ECO:0000313" key="2">
    <source>
        <dbReference type="EMBL" id="QCJ00954.1"/>
    </source>
</evidence>
<protein>
    <recommendedName>
        <fullName evidence="1">GP-PDE domain-containing protein</fullName>
    </recommendedName>
</protein>
<proteinExistence type="predicted"/>
<sequence>MQLQVLAQRVPFEVDGTSWKSYHISWNLPSGESIDDLLRRHSVPNFLQHLSDPDLAIQVVEHRGIYNFGAGIQECTHTSIHNAIGHDRHLIELDAAMTCDGVFIACHDFTPWRVAQVENKFVREFHSTELVGLPVIIREIEDGEVSENNFVVTNDTIQTIEEILASALAANPYVTFFVDVREDELPYFVRWISYHPEYSQNVVVNFYTFNYRDPETIVQEIEVLAPRSDWMENVALMPVIFGEELSALALHQGRRAPYDEDALFTAGETWIDAVARKGLRLVAVNTIYTSISYEMLGENSPSAAWNAFRANQAAERLGEYIRSDDGYLKSLYPHLKLVNNTRTYDYASNVRGRLKFFNFGFGDGLGNEWENHEQKYIRRGRATPGNKKCDIIISDRSEDDISYLAWEAYGFAHQVNFRTPHLETA</sequence>
<dbReference type="GO" id="GO:0008889">
    <property type="term" value="F:glycerophosphodiester phosphodiesterase activity"/>
    <property type="evidence" value="ECO:0007669"/>
    <property type="project" value="TreeGrafter"/>
</dbReference>
<dbReference type="Proteomes" id="UP000298545">
    <property type="component" value="Plasmid pTiCFBP5473"/>
</dbReference>
<feature type="domain" description="GP-PDE" evidence="1">
    <location>
        <begin position="62"/>
        <end position="165"/>
    </location>
</feature>
<geneLocation type="plasmid" evidence="3">
    <name>pticfbp5473</name>
</geneLocation>
<accession>A0A4D7DV20</accession>
<dbReference type="PANTHER" id="PTHR46320:SF1">
    <property type="entry name" value="GLYCEROPHOSPHODIESTER PHOSPHODIESTERASE 1"/>
    <property type="match status" value="1"/>
</dbReference>
<dbReference type="EMBL" id="CP039694">
    <property type="protein sequence ID" value="QCJ00954.1"/>
    <property type="molecule type" value="Genomic_DNA"/>
</dbReference>
<reference evidence="2 3" key="1">
    <citation type="submission" date="2019-04" db="EMBL/GenBank/DDBJ databases">
        <title>Complete genome sequence of Agrobacterium larrymoorei CFBP5473.</title>
        <authorList>
            <person name="Haryono M."/>
            <person name="Chou L."/>
            <person name="Lin Y.-C."/>
            <person name="Lai E.-M."/>
            <person name="Kuo C.-H."/>
        </authorList>
    </citation>
    <scope>NUCLEOTIDE SEQUENCE [LARGE SCALE GENOMIC DNA]</scope>
    <source>
        <strain evidence="2 3">CFBP5473</strain>
        <plasmid evidence="3">pticfbp5473</plasmid>
    </source>
</reference>